<keyword evidence="1 3" id="KW-0808">Transferase</keyword>
<dbReference type="SUPFAM" id="SSF55729">
    <property type="entry name" value="Acyl-CoA N-acyltransferases (Nat)"/>
    <property type="match status" value="1"/>
</dbReference>
<dbReference type="EMBL" id="BJUA01000006">
    <property type="protein sequence ID" value="GEK17876.1"/>
    <property type="molecule type" value="Genomic_DNA"/>
</dbReference>
<dbReference type="PANTHER" id="PTHR13947:SF37">
    <property type="entry name" value="LD18367P"/>
    <property type="match status" value="1"/>
</dbReference>
<evidence type="ECO:0000259" key="2">
    <source>
        <dbReference type="PROSITE" id="PS51186"/>
    </source>
</evidence>
<evidence type="ECO:0000313" key="4">
    <source>
        <dbReference type="Proteomes" id="UP000321386"/>
    </source>
</evidence>
<dbReference type="Pfam" id="PF00583">
    <property type="entry name" value="Acetyltransf_1"/>
    <property type="match status" value="1"/>
</dbReference>
<dbReference type="PROSITE" id="PS51186">
    <property type="entry name" value="GNAT"/>
    <property type="match status" value="1"/>
</dbReference>
<dbReference type="InterPro" id="IPR050769">
    <property type="entry name" value="NAT_camello-type"/>
</dbReference>
<dbReference type="OrthoDB" id="273614at2"/>
<sequence>MSTATTCATHLPAAPPAGAFVVRLAEPVEHDDVARLTVAAYTHDYDLHDEYLASLSQVAERAAEHDVWVAQDVAGGALVGTVTTPRPGGRLSPLARPGELDFRLLGVHPAARGRGVGALLTRHVVELARRRGYTRVVMNSGPLMVGAHRLYERLGFARMPEREDRVVPGGTLLAFGLDVTPVPGDAPR</sequence>
<gene>
    <name evidence="3" type="ORF">CPE01_16090</name>
</gene>
<dbReference type="AlphaFoldDB" id="A0A510UTR0"/>
<feature type="domain" description="N-acetyltransferase" evidence="2">
    <location>
        <begin position="20"/>
        <end position="178"/>
    </location>
</feature>
<proteinExistence type="predicted"/>
<keyword evidence="4" id="KW-1185">Reference proteome</keyword>
<dbReference type="CDD" id="cd04301">
    <property type="entry name" value="NAT_SF"/>
    <property type="match status" value="1"/>
</dbReference>
<comment type="caution">
    <text evidence="3">The sequence shown here is derived from an EMBL/GenBank/DDBJ whole genome shotgun (WGS) entry which is preliminary data.</text>
</comment>
<protein>
    <submittedName>
        <fullName evidence="3">N-acetyltransferase</fullName>
    </submittedName>
</protein>
<evidence type="ECO:0000256" key="1">
    <source>
        <dbReference type="ARBA" id="ARBA00022679"/>
    </source>
</evidence>
<reference evidence="3 4" key="1">
    <citation type="submission" date="2019-07" db="EMBL/GenBank/DDBJ databases">
        <title>Whole genome shotgun sequence of Cellulomonas persica NBRC 101101.</title>
        <authorList>
            <person name="Hosoyama A."/>
            <person name="Uohara A."/>
            <person name="Ohji S."/>
            <person name="Ichikawa N."/>
        </authorList>
    </citation>
    <scope>NUCLEOTIDE SEQUENCE [LARGE SCALE GENOMIC DNA]</scope>
    <source>
        <strain evidence="3 4">NBRC 101101</strain>
    </source>
</reference>
<dbReference type="Gene3D" id="3.40.630.30">
    <property type="match status" value="1"/>
</dbReference>
<dbReference type="Proteomes" id="UP000321386">
    <property type="component" value="Unassembled WGS sequence"/>
</dbReference>
<accession>A0A510UTR0</accession>
<dbReference type="PANTHER" id="PTHR13947">
    <property type="entry name" value="GNAT FAMILY N-ACETYLTRANSFERASE"/>
    <property type="match status" value="1"/>
</dbReference>
<dbReference type="GO" id="GO:0008080">
    <property type="term" value="F:N-acetyltransferase activity"/>
    <property type="evidence" value="ECO:0007669"/>
    <property type="project" value="InterPro"/>
</dbReference>
<dbReference type="RefSeq" id="WP_146806127.1">
    <property type="nucleotide sequence ID" value="NZ_BJUA01000006.1"/>
</dbReference>
<evidence type="ECO:0000313" key="3">
    <source>
        <dbReference type="EMBL" id="GEK17876.1"/>
    </source>
</evidence>
<organism evidence="3 4">
    <name type="scientific">Cellulomonas persica</name>
    <dbReference type="NCBI Taxonomy" id="76861"/>
    <lineage>
        <taxon>Bacteria</taxon>
        <taxon>Bacillati</taxon>
        <taxon>Actinomycetota</taxon>
        <taxon>Actinomycetes</taxon>
        <taxon>Micrococcales</taxon>
        <taxon>Cellulomonadaceae</taxon>
        <taxon>Cellulomonas</taxon>
    </lineage>
</organism>
<name>A0A510UTR0_9CELL</name>
<dbReference type="InterPro" id="IPR016181">
    <property type="entry name" value="Acyl_CoA_acyltransferase"/>
</dbReference>
<dbReference type="InterPro" id="IPR000182">
    <property type="entry name" value="GNAT_dom"/>
</dbReference>